<keyword evidence="1" id="KW-0472">Membrane</keyword>
<accession>A0A9P0LIF6</accession>
<name>A0A9P0LIF6_ACAOB</name>
<keyword evidence="1" id="KW-1133">Transmembrane helix</keyword>
<dbReference type="Proteomes" id="UP001152888">
    <property type="component" value="Unassembled WGS sequence"/>
</dbReference>
<dbReference type="EMBL" id="CAKOFQ010007180">
    <property type="protein sequence ID" value="CAH1993671.1"/>
    <property type="molecule type" value="Genomic_DNA"/>
</dbReference>
<protein>
    <submittedName>
        <fullName evidence="2">Uncharacterized protein</fullName>
    </submittedName>
</protein>
<gene>
    <name evidence="2" type="ORF">ACAOBT_LOCUS21649</name>
</gene>
<feature type="transmembrane region" description="Helical" evidence="1">
    <location>
        <begin position="39"/>
        <end position="63"/>
    </location>
</feature>
<organism evidence="2 3">
    <name type="scientific">Acanthoscelides obtectus</name>
    <name type="common">Bean weevil</name>
    <name type="synonym">Bruchus obtectus</name>
    <dbReference type="NCBI Taxonomy" id="200917"/>
    <lineage>
        <taxon>Eukaryota</taxon>
        <taxon>Metazoa</taxon>
        <taxon>Ecdysozoa</taxon>
        <taxon>Arthropoda</taxon>
        <taxon>Hexapoda</taxon>
        <taxon>Insecta</taxon>
        <taxon>Pterygota</taxon>
        <taxon>Neoptera</taxon>
        <taxon>Endopterygota</taxon>
        <taxon>Coleoptera</taxon>
        <taxon>Polyphaga</taxon>
        <taxon>Cucujiformia</taxon>
        <taxon>Chrysomeloidea</taxon>
        <taxon>Chrysomelidae</taxon>
        <taxon>Bruchinae</taxon>
        <taxon>Bruchini</taxon>
        <taxon>Acanthoscelides</taxon>
    </lineage>
</organism>
<reference evidence="2" key="1">
    <citation type="submission" date="2022-03" db="EMBL/GenBank/DDBJ databases">
        <authorList>
            <person name="Sayadi A."/>
        </authorList>
    </citation>
    <scope>NUCLEOTIDE SEQUENCE</scope>
</reference>
<evidence type="ECO:0000256" key="1">
    <source>
        <dbReference type="SAM" id="Phobius"/>
    </source>
</evidence>
<proteinExistence type="predicted"/>
<dbReference type="AlphaFoldDB" id="A0A9P0LIF6"/>
<sequence>MCIHFGPDEANQQKYVSLGLPILFSARIHFPPFCGFCPLFSYLLLYTFLRMILFIYIYIYIYLLRPPVRP</sequence>
<evidence type="ECO:0000313" key="2">
    <source>
        <dbReference type="EMBL" id="CAH1993671.1"/>
    </source>
</evidence>
<evidence type="ECO:0000313" key="3">
    <source>
        <dbReference type="Proteomes" id="UP001152888"/>
    </source>
</evidence>
<keyword evidence="3" id="KW-1185">Reference proteome</keyword>
<keyword evidence="1" id="KW-0812">Transmembrane</keyword>
<comment type="caution">
    <text evidence="2">The sequence shown here is derived from an EMBL/GenBank/DDBJ whole genome shotgun (WGS) entry which is preliminary data.</text>
</comment>